<evidence type="ECO:0000313" key="3">
    <source>
        <dbReference type="Proteomes" id="UP000238801"/>
    </source>
</evidence>
<dbReference type="SUPFAM" id="SSF50346">
    <property type="entry name" value="PRC-barrel domain"/>
    <property type="match status" value="1"/>
</dbReference>
<evidence type="ECO:0000256" key="1">
    <source>
        <dbReference type="SAM" id="MobiDB-lite"/>
    </source>
</evidence>
<name>A0A2T0X1S2_9RHOB</name>
<dbReference type="Proteomes" id="UP000238801">
    <property type="component" value="Unassembled WGS sequence"/>
</dbReference>
<organism evidence="2 3">
    <name type="scientific">Hasllibacter halocynthiae</name>
    <dbReference type="NCBI Taxonomy" id="595589"/>
    <lineage>
        <taxon>Bacteria</taxon>
        <taxon>Pseudomonadati</taxon>
        <taxon>Pseudomonadota</taxon>
        <taxon>Alphaproteobacteria</taxon>
        <taxon>Rhodobacterales</taxon>
        <taxon>Roseobacteraceae</taxon>
        <taxon>Hasllibacter</taxon>
    </lineage>
</organism>
<dbReference type="InterPro" id="IPR011033">
    <property type="entry name" value="PRC_barrel-like_sf"/>
</dbReference>
<dbReference type="EMBL" id="PVTT01000002">
    <property type="protein sequence ID" value="PRY92899.1"/>
    <property type="molecule type" value="Genomic_DNA"/>
</dbReference>
<dbReference type="Gene3D" id="2.30.30.240">
    <property type="entry name" value="PRC-barrel domain"/>
    <property type="match status" value="1"/>
</dbReference>
<keyword evidence="3" id="KW-1185">Reference proteome</keyword>
<evidence type="ECO:0000313" key="2">
    <source>
        <dbReference type="EMBL" id="PRY92899.1"/>
    </source>
</evidence>
<gene>
    <name evidence="2" type="ORF">BCF33_1762</name>
</gene>
<comment type="caution">
    <text evidence="2">The sequence shown here is derived from an EMBL/GenBank/DDBJ whole genome shotgun (WGS) entry which is preliminary data.</text>
</comment>
<evidence type="ECO:0008006" key="4">
    <source>
        <dbReference type="Google" id="ProtNLM"/>
    </source>
</evidence>
<accession>A0A2T0X1S2</accession>
<feature type="region of interest" description="Disordered" evidence="1">
    <location>
        <begin position="114"/>
        <end position="137"/>
    </location>
</feature>
<reference evidence="2 3" key="1">
    <citation type="submission" date="2018-03" db="EMBL/GenBank/DDBJ databases">
        <title>Genomic Encyclopedia of Archaeal and Bacterial Type Strains, Phase II (KMG-II): from individual species to whole genera.</title>
        <authorList>
            <person name="Goeker M."/>
        </authorList>
    </citation>
    <scope>NUCLEOTIDE SEQUENCE [LARGE SCALE GENOMIC DNA]</scope>
    <source>
        <strain evidence="2 3">DSM 29318</strain>
    </source>
</reference>
<proteinExistence type="predicted"/>
<protein>
    <recommendedName>
        <fullName evidence="4">PRC-barrel domain protein</fullName>
    </recommendedName>
</protein>
<dbReference type="AlphaFoldDB" id="A0A2T0X1S2"/>
<sequence>MLTGLRALLAQDVMTLDGAYEVEEGWLDPRRARLVYVEVGTGGFLSRGRALIHASRVTPGTPPRADVDAAMIEAAETEPEEGFLLDPAAMPAILTGPFGNTISPLLIAAGLRSEAVEEQAPHPDAPGSEAPHDPRETLERASEWLGAEVFGRDGELGRVDDVLLAQADWTAAHLIVQTPADRHAVPWSAVRRRAPGGHVVIAGGTAELSGSPDVPVPGDFTEGDAAAILRHWNAPSDPMSP</sequence>